<evidence type="ECO:0000256" key="5">
    <source>
        <dbReference type="SAM" id="Phobius"/>
    </source>
</evidence>
<feature type="transmembrane region" description="Helical" evidence="5">
    <location>
        <begin position="20"/>
        <end position="38"/>
    </location>
</feature>
<dbReference type="InterPro" id="IPR051328">
    <property type="entry name" value="T7SS_ABC-Transporter"/>
</dbReference>
<comment type="subcellular location">
    <subcellularLocation>
        <location evidence="1">Membrane</location>
        <topology evidence="1">Multi-pass membrane protein</topology>
    </subcellularLocation>
</comment>
<keyword evidence="4 5" id="KW-0472">Membrane</keyword>
<evidence type="ECO:0000313" key="7">
    <source>
        <dbReference type="Proteomes" id="UP000239663"/>
    </source>
</evidence>
<protein>
    <submittedName>
        <fullName evidence="6">Phage infection protein</fullName>
    </submittedName>
</protein>
<proteinExistence type="predicted"/>
<dbReference type="Proteomes" id="UP000239663">
    <property type="component" value="Unassembled WGS sequence"/>
</dbReference>
<dbReference type="NCBIfam" id="TIGR03062">
    <property type="entry name" value="pip_yhgE_Cterm"/>
    <property type="match status" value="1"/>
</dbReference>
<dbReference type="NCBIfam" id="TIGR03061">
    <property type="entry name" value="pip_yhgE_Nterm"/>
    <property type="match status" value="1"/>
</dbReference>
<dbReference type="InterPro" id="IPR017500">
    <property type="entry name" value="Phage_infect_YhgE_N"/>
</dbReference>
<keyword evidence="3 5" id="KW-1133">Transmembrane helix</keyword>
<evidence type="ECO:0000256" key="2">
    <source>
        <dbReference type="ARBA" id="ARBA00022692"/>
    </source>
</evidence>
<dbReference type="OrthoDB" id="9811483at2"/>
<evidence type="ECO:0000256" key="1">
    <source>
        <dbReference type="ARBA" id="ARBA00004141"/>
    </source>
</evidence>
<dbReference type="InterPro" id="IPR017501">
    <property type="entry name" value="Phage_infect_YhgE_C"/>
</dbReference>
<evidence type="ECO:0000313" key="6">
    <source>
        <dbReference type="EMBL" id="PQD96676.1"/>
    </source>
</evidence>
<keyword evidence="2 5" id="KW-0812">Transmembrane</keyword>
<dbReference type="Gene3D" id="3.40.1710.10">
    <property type="entry name" value="abc type-2 transporter like domain"/>
    <property type="match status" value="1"/>
</dbReference>
<dbReference type="EMBL" id="PKOZ01000001">
    <property type="protein sequence ID" value="PQD96676.1"/>
    <property type="molecule type" value="Genomic_DNA"/>
</dbReference>
<reference evidence="6 7" key="1">
    <citation type="submission" date="2017-12" db="EMBL/GenBank/DDBJ databases">
        <title>Taxonomic description and draft genome of Pradoshia cofamensis Gen. nov., sp. nov., a thermotolerant bacillale isolated from anterior gut of earthworm Eisenia fetida.</title>
        <authorList>
            <person name="Saha T."/>
            <person name="Chakraborty R."/>
        </authorList>
    </citation>
    <scope>NUCLEOTIDE SEQUENCE [LARGE SCALE GENOMIC DNA]</scope>
    <source>
        <strain evidence="6 7">EAG3</strain>
    </source>
</reference>
<feature type="transmembrane region" description="Helical" evidence="5">
    <location>
        <begin position="742"/>
        <end position="763"/>
    </location>
</feature>
<gene>
    <name evidence="6" type="ORF">CYL18_01925</name>
</gene>
<sequence>MAKIWEIYKVDWIRIFHSKAAVVLIIALMVLPSLYAWFNIKALWDPYGNTSGLHVAVANDDTGFTFRGESVNIGNQVVETLKKDKKLGWVFVDHATAEKEVRQGKYYASIYIPRNFSKNMASILTGDLVKPEIIYTVNDKINAIAPKITSKGASTIASSVSSQFIETVSQELLSAFKETGVELEKELPTIRGMENKLYDIQAAIPKMNEFGSQIISLNKSMPAIQEKVKKVTGYTEYIPAIDELGANVLKVRDALPEIENAGEKIAVLEDRLPDIQQAANSVNSLTNDFDSIHQSLNAAISEAKKASEVINQVQKILPEVEELMEAGSGYTSVVKEFANQLSASFDVIEQMIQRNVQIAHTSAKTITSSLSVSGADTDAIRSQLISLSTMLGTQAQLVEGIKSTNGNLSEFAQKLTKAQNLAQSAIQSLDNGDVTTAQTQASQIQALTEDLLSGYEDTFKPAIEQGLTSLSSDIDKTDQVLQTLNEQLPAIKSILVNAGEITNSTITTLEKYEAAFPEIGSSIEKASEAIQSNMDTFINGVTLANDFFETKYPQAKESIEQGSAFIENEWPKLSKELASSAELIDERMPGIEKAVGIAADLAANDLPLFTAKINEATEKLTEAKGEINLEELIQFLRLDVQTDSDFLSNPIHLKEVTEYPIANYGSASTPFYTTLAIWVGVVLLVSMLSVDVHMPEGKWTAFQVYFGRGLTFLTIALIQTVIIALGDIFLLKADIAERGKFILFSLLIAVVFTALIYTFVSVFGNIGKGLAIILLVLQVAGSGSNFPIEVSSSFFQHIYPFLPFTYAVKLLRESVGGIYWPTAIQCIVVLSGITVLFGLFGTLFKKPLARIVNKFNEDAKKSKIIH</sequence>
<accession>A0A2S7N3S8</accession>
<dbReference type="RefSeq" id="WP_104847773.1">
    <property type="nucleotide sequence ID" value="NZ_PKOZ01000001.1"/>
</dbReference>
<dbReference type="AlphaFoldDB" id="A0A2S7N3S8"/>
<dbReference type="GO" id="GO:0016020">
    <property type="term" value="C:membrane"/>
    <property type="evidence" value="ECO:0007669"/>
    <property type="project" value="UniProtKB-SubCell"/>
</dbReference>
<comment type="caution">
    <text evidence="6">The sequence shown here is derived from an EMBL/GenBank/DDBJ whole genome shotgun (WGS) entry which is preliminary data.</text>
</comment>
<feature type="transmembrane region" description="Helical" evidence="5">
    <location>
        <begin position="710"/>
        <end position="730"/>
    </location>
</feature>
<dbReference type="PANTHER" id="PTHR43077:SF10">
    <property type="entry name" value="TRANSPORT PERMEASE PROTEIN"/>
    <property type="match status" value="1"/>
</dbReference>
<name>A0A2S7N3S8_9BACI</name>
<evidence type="ECO:0000256" key="4">
    <source>
        <dbReference type="ARBA" id="ARBA00023136"/>
    </source>
</evidence>
<organism evidence="6 7">
    <name type="scientific">Pradoshia eiseniae</name>
    <dbReference type="NCBI Taxonomy" id="2064768"/>
    <lineage>
        <taxon>Bacteria</taxon>
        <taxon>Bacillati</taxon>
        <taxon>Bacillota</taxon>
        <taxon>Bacilli</taxon>
        <taxon>Bacillales</taxon>
        <taxon>Bacillaceae</taxon>
        <taxon>Pradoshia</taxon>
    </lineage>
</organism>
<keyword evidence="7" id="KW-1185">Reference proteome</keyword>
<feature type="transmembrane region" description="Helical" evidence="5">
    <location>
        <begin position="671"/>
        <end position="690"/>
    </location>
</feature>
<feature type="transmembrane region" description="Helical" evidence="5">
    <location>
        <begin position="770"/>
        <end position="788"/>
    </location>
</feature>
<dbReference type="PANTHER" id="PTHR43077">
    <property type="entry name" value="TRANSPORT PERMEASE YVFS-RELATED"/>
    <property type="match status" value="1"/>
</dbReference>
<evidence type="ECO:0000256" key="3">
    <source>
        <dbReference type="ARBA" id="ARBA00022989"/>
    </source>
</evidence>
<feature type="transmembrane region" description="Helical" evidence="5">
    <location>
        <begin position="818"/>
        <end position="844"/>
    </location>
</feature>